<keyword evidence="2" id="KW-1185">Reference proteome</keyword>
<dbReference type="OrthoDB" id="9789133at2"/>
<evidence type="ECO:0000313" key="1">
    <source>
        <dbReference type="EMBL" id="GAT35552.1"/>
    </source>
</evidence>
<organism evidence="1 2">
    <name type="scientific">Terrimicrobium sacchariphilum</name>
    <dbReference type="NCBI Taxonomy" id="690879"/>
    <lineage>
        <taxon>Bacteria</taxon>
        <taxon>Pseudomonadati</taxon>
        <taxon>Verrucomicrobiota</taxon>
        <taxon>Terrimicrobiia</taxon>
        <taxon>Terrimicrobiales</taxon>
        <taxon>Terrimicrobiaceae</taxon>
        <taxon>Terrimicrobium</taxon>
    </lineage>
</organism>
<comment type="caution">
    <text evidence="1">The sequence shown here is derived from an EMBL/GenBank/DDBJ whole genome shotgun (WGS) entry which is preliminary data.</text>
</comment>
<dbReference type="InParanoid" id="A0A146GEK2"/>
<dbReference type="EMBL" id="BDCO01000003">
    <property type="protein sequence ID" value="GAT35552.1"/>
    <property type="molecule type" value="Genomic_DNA"/>
</dbReference>
<dbReference type="Proteomes" id="UP000076023">
    <property type="component" value="Unassembled WGS sequence"/>
</dbReference>
<gene>
    <name evidence="1" type="ORF">TSACC_3623</name>
</gene>
<evidence type="ECO:0000313" key="2">
    <source>
        <dbReference type="Proteomes" id="UP000076023"/>
    </source>
</evidence>
<dbReference type="InterPro" id="IPR036866">
    <property type="entry name" value="RibonucZ/Hydroxyglut_hydro"/>
</dbReference>
<name>A0A146GEK2_TERSA</name>
<accession>A0A146GEK2</accession>
<dbReference type="Gene3D" id="3.60.15.10">
    <property type="entry name" value="Ribonuclease Z/Hydroxyacylglutathione hydrolase-like"/>
    <property type="match status" value="1"/>
</dbReference>
<dbReference type="AlphaFoldDB" id="A0A146GEK2"/>
<dbReference type="RefSeq" id="WP_075081350.1">
    <property type="nucleotide sequence ID" value="NZ_BDCO01000003.1"/>
</dbReference>
<proteinExistence type="predicted"/>
<dbReference type="PANTHER" id="PTHR39189">
    <property type="entry name" value="UPF0173 METAL-DEPENDENT HYDROLASE YTKL"/>
    <property type="match status" value="1"/>
</dbReference>
<dbReference type="Pfam" id="PF13483">
    <property type="entry name" value="Lactamase_B_3"/>
    <property type="match status" value="1"/>
</dbReference>
<dbReference type="PROSITE" id="PS51257">
    <property type="entry name" value="PROKAR_LIPOPROTEIN"/>
    <property type="match status" value="1"/>
</dbReference>
<sequence length="236" mass="25039">MRRVAGFFLCLLLAGCGGGSRDYAPSSTPRQVRIDWLGNQTFLFTSSIGLKVLVNPHADGTGGPNLPRNLAPDVLLVTMEKPAFNSEDSITNTPTAFRGAIGTGLNNASGIRFRGVPTYTDATKGENMNLVFSWAMEGIRFCFAGNLPGPLTGEEVAQLGQIDVLFLPVGQPSYLTDEERVLIINQLHPKVVVPMGTPGAIESWIAGRGGVHRLTGPSVLLNAANLPGPTILVFAP</sequence>
<reference evidence="2" key="1">
    <citation type="journal article" date="2017" name="Genome Announc.">
        <title>Draft Genome Sequence of Terrimicrobium sacchariphilum NM-5T, a Facultative Anaerobic Soil Bacterium of the Class Spartobacteria.</title>
        <authorList>
            <person name="Qiu Y.L."/>
            <person name="Tourlousse D.M."/>
            <person name="Matsuura N."/>
            <person name="Ohashi A."/>
            <person name="Sekiguchi Y."/>
        </authorList>
    </citation>
    <scope>NUCLEOTIDE SEQUENCE [LARGE SCALE GENOMIC DNA]</scope>
    <source>
        <strain evidence="2">NM-5</strain>
    </source>
</reference>
<dbReference type="STRING" id="690879.TSACC_3623"/>
<dbReference type="PANTHER" id="PTHR39189:SF1">
    <property type="entry name" value="UPF0173 METAL-DEPENDENT HYDROLASE YTKL"/>
    <property type="match status" value="1"/>
</dbReference>
<protein>
    <submittedName>
        <fullName evidence="1">L-ascorbate metabolism protein UlaG, beta-lactamase superfamily</fullName>
    </submittedName>
</protein>